<keyword evidence="2" id="KW-1185">Reference proteome</keyword>
<evidence type="ECO:0000313" key="2">
    <source>
        <dbReference type="Proteomes" id="UP000499080"/>
    </source>
</evidence>
<organism evidence="1 2">
    <name type="scientific">Araneus ventricosus</name>
    <name type="common">Orbweaver spider</name>
    <name type="synonym">Epeira ventricosa</name>
    <dbReference type="NCBI Taxonomy" id="182803"/>
    <lineage>
        <taxon>Eukaryota</taxon>
        <taxon>Metazoa</taxon>
        <taxon>Ecdysozoa</taxon>
        <taxon>Arthropoda</taxon>
        <taxon>Chelicerata</taxon>
        <taxon>Arachnida</taxon>
        <taxon>Araneae</taxon>
        <taxon>Araneomorphae</taxon>
        <taxon>Entelegynae</taxon>
        <taxon>Araneoidea</taxon>
        <taxon>Araneidae</taxon>
        <taxon>Araneus</taxon>
    </lineage>
</organism>
<reference evidence="1 2" key="1">
    <citation type="journal article" date="2019" name="Sci. Rep.">
        <title>Orb-weaving spider Araneus ventricosus genome elucidates the spidroin gene catalogue.</title>
        <authorList>
            <person name="Kono N."/>
            <person name="Nakamura H."/>
            <person name="Ohtoshi R."/>
            <person name="Moran D.A.P."/>
            <person name="Shinohara A."/>
            <person name="Yoshida Y."/>
            <person name="Fujiwara M."/>
            <person name="Mori M."/>
            <person name="Tomita M."/>
            <person name="Arakawa K."/>
        </authorList>
    </citation>
    <scope>NUCLEOTIDE SEQUENCE [LARGE SCALE GENOMIC DNA]</scope>
</reference>
<comment type="caution">
    <text evidence="1">The sequence shown here is derived from an EMBL/GenBank/DDBJ whole genome shotgun (WGS) entry which is preliminary data.</text>
</comment>
<dbReference type="Proteomes" id="UP000499080">
    <property type="component" value="Unassembled WGS sequence"/>
</dbReference>
<dbReference type="AlphaFoldDB" id="A0A4Y2GBE2"/>
<protein>
    <recommendedName>
        <fullName evidence="3">Mos1 transposase HTH domain-containing protein</fullName>
    </recommendedName>
</protein>
<proteinExistence type="predicted"/>
<gene>
    <name evidence="1" type="ORF">AVEN_114597_1</name>
</gene>
<evidence type="ECO:0008006" key="3">
    <source>
        <dbReference type="Google" id="ProtNLM"/>
    </source>
</evidence>
<evidence type="ECO:0000313" key="1">
    <source>
        <dbReference type="EMBL" id="GBM50943.1"/>
    </source>
</evidence>
<name>A0A4Y2GBE2_ARAVE</name>
<dbReference type="EMBL" id="BGPR01001317">
    <property type="protein sequence ID" value="GBM50943.1"/>
    <property type="molecule type" value="Genomic_DNA"/>
</dbReference>
<sequence>MKFFVKLGKSPSETLHIMLYAYADTVMSRARCFECCDHFKKGRTSLKDNKRSNGIAKGVSKSGFPDHIPELARKSSMQKRRGKDDEVFVDTQESKIHARLDLEAKRWKKDTVPKPREGMFEAVVME</sequence>
<accession>A0A4Y2GBE2</accession>